<dbReference type="EMBL" id="CAAALY010007176">
    <property type="protein sequence ID" value="VEL09756.1"/>
    <property type="molecule type" value="Genomic_DNA"/>
</dbReference>
<evidence type="ECO:0000313" key="2">
    <source>
        <dbReference type="Proteomes" id="UP000784294"/>
    </source>
</evidence>
<gene>
    <name evidence="1" type="ORF">PXEA_LOCUS3196</name>
</gene>
<keyword evidence="2" id="KW-1185">Reference proteome</keyword>
<evidence type="ECO:0000313" key="1">
    <source>
        <dbReference type="EMBL" id="VEL09756.1"/>
    </source>
</evidence>
<name>A0A448WEC2_9PLAT</name>
<proteinExistence type="predicted"/>
<dbReference type="AlphaFoldDB" id="A0A448WEC2"/>
<reference evidence="1" key="1">
    <citation type="submission" date="2018-11" db="EMBL/GenBank/DDBJ databases">
        <authorList>
            <consortium name="Pathogen Informatics"/>
        </authorList>
    </citation>
    <scope>NUCLEOTIDE SEQUENCE</scope>
</reference>
<accession>A0A448WEC2</accession>
<protein>
    <submittedName>
        <fullName evidence="1">Uncharacterized protein</fullName>
    </submittedName>
</protein>
<dbReference type="Proteomes" id="UP000784294">
    <property type="component" value="Unassembled WGS sequence"/>
</dbReference>
<comment type="caution">
    <text evidence="1">The sequence shown here is derived from an EMBL/GenBank/DDBJ whole genome shotgun (WGS) entry which is preliminary data.</text>
</comment>
<organism evidence="1 2">
    <name type="scientific">Protopolystoma xenopodis</name>
    <dbReference type="NCBI Taxonomy" id="117903"/>
    <lineage>
        <taxon>Eukaryota</taxon>
        <taxon>Metazoa</taxon>
        <taxon>Spiralia</taxon>
        <taxon>Lophotrochozoa</taxon>
        <taxon>Platyhelminthes</taxon>
        <taxon>Monogenea</taxon>
        <taxon>Polyopisthocotylea</taxon>
        <taxon>Polystomatidea</taxon>
        <taxon>Polystomatidae</taxon>
        <taxon>Protopolystoma</taxon>
    </lineage>
</organism>
<sequence length="217" mass="24429">MHFYAHRLASRLINNPPDDVDVEGWLYLVGINDLNPLAVAMDTSREALRDDRRKSILRPRNSAARNGLIARHFHLFLQFKYHSSFVVLGTGQTWIRPSTCGGGVRELVHSANLVGLFSSSACALPDIILCTCYQHCHVSIEVEIGVLGHNQATDDPQPKSCCFLAFSMKPHLILKENIPSSLERIRTFTTEWKAWVCDLLLLYCGDVGKRIEENLNV</sequence>